<dbReference type="OrthoDB" id="8537043at2"/>
<dbReference type="Proteomes" id="UP000002363">
    <property type="component" value="Chromosome"/>
</dbReference>
<evidence type="ECO:0000313" key="3">
    <source>
        <dbReference type="Proteomes" id="UP000002363"/>
    </source>
</evidence>
<dbReference type="AlphaFoldDB" id="A0A0H3CQW4"/>
<evidence type="ECO:0000256" key="1">
    <source>
        <dbReference type="SAM" id="Phobius"/>
    </source>
</evidence>
<keyword evidence="1" id="KW-0472">Membrane</keyword>
<feature type="transmembrane region" description="Helical" evidence="1">
    <location>
        <begin position="69"/>
        <end position="87"/>
    </location>
</feature>
<dbReference type="EnsemblBacteria" id="ADF64371">
    <property type="protein sequence ID" value="ADF64371"/>
    <property type="gene ID" value="ECL_04844"/>
</dbReference>
<dbReference type="HOGENOM" id="CLU_108379_0_0_6"/>
<feature type="transmembrane region" description="Helical" evidence="1">
    <location>
        <begin position="40"/>
        <end position="57"/>
    </location>
</feature>
<evidence type="ECO:0008006" key="4">
    <source>
        <dbReference type="Google" id="ProtNLM"/>
    </source>
</evidence>
<feature type="transmembrane region" description="Helical" evidence="1">
    <location>
        <begin position="93"/>
        <end position="115"/>
    </location>
</feature>
<reference evidence="2 3" key="1">
    <citation type="journal article" date="2010" name="J. Bacteriol.">
        <title>Complete genome sequence of Enterobacter cloacae subsp. cloacae type strain ATCC 13047.</title>
        <authorList>
            <person name="Ren Y."/>
            <person name="Ren Y."/>
            <person name="Zhou Z."/>
            <person name="Guo X."/>
            <person name="Li Y."/>
            <person name="Feng L."/>
            <person name="Wang L."/>
        </authorList>
    </citation>
    <scope>NUCLEOTIDE SEQUENCE [LARGE SCALE GENOMIC DNA]</scope>
    <source>
        <strain evidence="3">ATCC 13047 / DSM 30054 / NBRC 13535 / NCTC 10005 / WDCM 00083 / NCDC 279-56</strain>
    </source>
</reference>
<sequence>MWNNSSATPDVPAIPLIPILTGLMLLAWPFLIGYGLASHHLQWILPLMALVLLLRVWQTRQQRGPLRYVFLSVALAGAVLCVASLFHAHLWVLFYPVVVNLVMLVVFGGSLWTSMPMVERLARIREPQLSPAGVRYTRKVTKVWCGFFIGNGAVALFTVLYADLRLWTLWNGMLSYILMGTLMAGEWLVRQRVIKNDG</sequence>
<feature type="transmembrane region" description="Helical" evidence="1">
    <location>
        <begin position="12"/>
        <end position="34"/>
    </location>
</feature>
<feature type="transmembrane region" description="Helical" evidence="1">
    <location>
        <begin position="143"/>
        <end position="162"/>
    </location>
</feature>
<dbReference type="KEGG" id="enc:ECL_04844"/>
<gene>
    <name evidence="2" type="ordered locus">ECL_04844</name>
</gene>
<dbReference type="eggNOG" id="COG4648">
    <property type="taxonomic scope" value="Bacteria"/>
</dbReference>
<dbReference type="STRING" id="716541.ECL_04844"/>
<keyword evidence="1" id="KW-1133">Transmembrane helix</keyword>
<organism evidence="2 3">
    <name type="scientific">Enterobacter cloacae subsp. cloacae (strain ATCC 13047 / DSM 30054 / NBRC 13535 / NCTC 10005 / WDCM 00083 / NCDC 279-56)</name>
    <dbReference type="NCBI Taxonomy" id="716541"/>
    <lineage>
        <taxon>Bacteria</taxon>
        <taxon>Pseudomonadati</taxon>
        <taxon>Pseudomonadota</taxon>
        <taxon>Gammaproteobacteria</taxon>
        <taxon>Enterobacterales</taxon>
        <taxon>Enterobacteriaceae</taxon>
        <taxon>Enterobacter</taxon>
        <taxon>Enterobacter cloacae complex</taxon>
    </lineage>
</organism>
<evidence type="ECO:0000313" key="2">
    <source>
        <dbReference type="EMBL" id="ADF64371.1"/>
    </source>
</evidence>
<keyword evidence="3" id="KW-1185">Reference proteome</keyword>
<accession>A0A0H3CQW4</accession>
<name>A0A0H3CQW4_ENTCC</name>
<protein>
    <recommendedName>
        <fullName evidence="4">DNA gyrase subunit B</fullName>
    </recommendedName>
</protein>
<keyword evidence="1" id="KW-0812">Transmembrane</keyword>
<dbReference type="RefSeq" id="WP_013099158.1">
    <property type="nucleotide sequence ID" value="NC_014121.1"/>
</dbReference>
<dbReference type="EMBL" id="CP001918">
    <property type="protein sequence ID" value="ADF64371.1"/>
    <property type="molecule type" value="Genomic_DNA"/>
</dbReference>
<feature type="transmembrane region" description="Helical" evidence="1">
    <location>
        <begin position="168"/>
        <end position="189"/>
    </location>
</feature>
<dbReference type="PATRIC" id="fig|716541.4.peg.4987"/>
<proteinExistence type="predicted"/>